<dbReference type="InterPro" id="IPR035909">
    <property type="entry name" value="CheB_C"/>
</dbReference>
<feature type="active site" evidence="8">
    <location>
        <position position="33"/>
    </location>
</feature>
<evidence type="ECO:0000259" key="13">
    <source>
        <dbReference type="PROSITE" id="PS50123"/>
    </source>
</evidence>
<evidence type="ECO:0000256" key="1">
    <source>
        <dbReference type="ARBA" id="ARBA00000085"/>
    </source>
</evidence>
<evidence type="ECO:0000256" key="7">
    <source>
        <dbReference type="ARBA" id="ARBA00023136"/>
    </source>
</evidence>
<dbReference type="CDD" id="cd16922">
    <property type="entry name" value="HATPase_EvgS-ArcB-TorS-like"/>
    <property type="match status" value="1"/>
</dbReference>
<dbReference type="SUPFAM" id="SSF47757">
    <property type="entry name" value="Chemotaxis receptor methyltransferase CheR, N-terminal domain"/>
    <property type="match status" value="1"/>
</dbReference>
<dbReference type="PANTHER" id="PTHR24422">
    <property type="entry name" value="CHEMOTAXIS PROTEIN METHYLTRANSFERASE"/>
    <property type="match status" value="1"/>
</dbReference>
<evidence type="ECO:0000259" key="11">
    <source>
        <dbReference type="PROSITE" id="PS50113"/>
    </source>
</evidence>
<dbReference type="PRINTS" id="PR00344">
    <property type="entry name" value="BCTRLSENSOR"/>
</dbReference>
<accession>A0AAU8J9G8</accession>
<name>A0AAU8J9G8_9CYAN</name>
<dbReference type="InterPro" id="IPR036890">
    <property type="entry name" value="HATPase_C_sf"/>
</dbReference>
<dbReference type="PANTHER" id="PTHR24422:SF10">
    <property type="entry name" value="CHEMOTAXIS PROTEIN METHYLTRANSFERASE 2"/>
    <property type="match status" value="1"/>
</dbReference>
<keyword evidence="4" id="KW-0808">Transferase</keyword>
<evidence type="ECO:0000256" key="4">
    <source>
        <dbReference type="ARBA" id="ARBA00022679"/>
    </source>
</evidence>
<keyword evidence="5" id="KW-0418">Kinase</keyword>
<dbReference type="NCBIfam" id="TIGR00229">
    <property type="entry name" value="sensory_box"/>
    <property type="match status" value="1"/>
</dbReference>
<dbReference type="InterPro" id="IPR003594">
    <property type="entry name" value="HATPase_dom"/>
</dbReference>
<dbReference type="CDD" id="cd00082">
    <property type="entry name" value="HisKA"/>
    <property type="match status" value="1"/>
</dbReference>
<evidence type="ECO:0000313" key="14">
    <source>
        <dbReference type="EMBL" id="XCM34826.1"/>
    </source>
</evidence>
<dbReference type="PROSITE" id="PS50123">
    <property type="entry name" value="CHER"/>
    <property type="match status" value="1"/>
</dbReference>
<sequence>MSIKADNTPPSNSDNSHSSADADGFVVVGIGTSAGGLSALEEFFQYIPVGIQAAFVVIQHLSPNFKSLMKELLERKTQLPVYEIADGITLEAGAIYVMPGKINVTIEDGKFSLVNLGLKRDTFPINLCFKSIAKSYKSKAIAVLLSGTGSDGTEGLEAISQAGGIAMIQSPESAEFTGMSQNALPTGLVDEILSPEDLAQTIAEIVRIANQITLANYQKHSIESVQLNKLIRVLEIQEKIDFSLYKTGTLTRRIYHRCSLNGYSSVEDYIAYLENSEDERQLLIQDLLINSTQFFRDPEAWTFIENQVLPSMIENLPPQRELRIWVAGCATGEEAYTIAMLVDEAITKSKKPIMSKIFATDIDTNALEFASEGIYPHSIVREISRERLEKYFIEKSDHFVVKPHLRKRLIIAPQNLIKNAGFFGMNLILCRNVLIYMQTPLQMQVLRMLHFSLGSQGILFLGSAEILGSLESEFISIHPKWKIYQKRRDIQLSILPIVKTPILMPETVPQRLKPSPNRFDPILEDIFQFCFGDRRTTCLLVDMDNYLIHTFYDGFQLLKFPVGKPSLEISSLLPQPLQLPLTTALHRAKREKNPVLYTGIKINQEDDQIRMIRLKVAYHQKNPKSEAFLMVVFEEEVPFPAGEAYDLDFELDADAIQHIQELQYELQQTRENLQVIIEELETTNEEQQAANEEQIVSNEELQSTNEELHSVNEELYTVNIEYQSKIQALTELNNDMDNLLQTTNIGVVFLDQNLKIRKFTPPATKAINLLESDLQRPIAHLSCNFSSVKLIDILNEALTNEQTVNQEVTLDGTGEHLLMRIHPYLSERDECEGLVITFIDITEIKQAQANLEHLYAELQQAEAKLRQSSQQIQLITNALPVWISYVDDLGCYRFNNATYELWFGRSAAETEGLHLQEVLGEEIYHQIQGYIQAALAGETINFDMEWPIPNLGKRWVQVSYIPHLLNANQAQGFFALIGDISDRKGMEKIKDEFVSVISHELRTPLTAIQGSLKLLSSKMVALDSERGQHLINMASENTQRLVNFINDVLDLERLQSFRTRLNKEMVQAAELMRQSVQQIQPLADAAAISLTVVPQDIEFYADGDRLIRVMVNLLSNAIKFSDPGTSINFVVEQIQSNHPSEAIADMAPTAGNYAWVLFKVQDRGRGIPIDKINTIFESFYQVDSSDARQKDGSGLGLAICRHIVELHGGKISVESQINAGSTFYFSIPLIQNNQKHPETR</sequence>
<dbReference type="FunFam" id="1.10.287.130:FF:000001">
    <property type="entry name" value="Two-component sensor histidine kinase"/>
    <property type="match status" value="1"/>
</dbReference>
<feature type="coiled-coil region" evidence="9">
    <location>
        <begin position="841"/>
        <end position="878"/>
    </location>
</feature>
<feature type="domain" description="CheR-type methyltransferase" evidence="13">
    <location>
        <begin position="215"/>
        <end position="467"/>
    </location>
</feature>
<dbReference type="Pfam" id="PF13596">
    <property type="entry name" value="PAS_10"/>
    <property type="match status" value="1"/>
</dbReference>
<evidence type="ECO:0000256" key="9">
    <source>
        <dbReference type="SAM" id="Coils"/>
    </source>
</evidence>
<dbReference type="SUPFAM" id="SSF55874">
    <property type="entry name" value="ATPase domain of HSP90 chaperone/DNA topoisomerase II/histidine kinase"/>
    <property type="match status" value="1"/>
</dbReference>
<dbReference type="InterPro" id="IPR000700">
    <property type="entry name" value="PAS-assoc_C"/>
</dbReference>
<proteinExistence type="predicted"/>
<evidence type="ECO:0000259" key="12">
    <source>
        <dbReference type="PROSITE" id="PS50122"/>
    </source>
</evidence>
<dbReference type="InterPro" id="IPR003661">
    <property type="entry name" value="HisK_dim/P_dom"/>
</dbReference>
<dbReference type="Pfam" id="PF02518">
    <property type="entry name" value="HATPase_c"/>
    <property type="match status" value="1"/>
</dbReference>
<evidence type="ECO:0000256" key="3">
    <source>
        <dbReference type="ARBA" id="ARBA00022553"/>
    </source>
</evidence>
<dbReference type="InterPro" id="IPR000780">
    <property type="entry name" value="CheR_MeTrfase"/>
</dbReference>
<dbReference type="InterPro" id="IPR050903">
    <property type="entry name" value="Bact_Chemotaxis_MeTrfase"/>
</dbReference>
<dbReference type="Gene3D" id="3.30.450.20">
    <property type="entry name" value="PAS domain"/>
    <property type="match status" value="2"/>
</dbReference>
<dbReference type="GO" id="GO:0000155">
    <property type="term" value="F:phosphorelay sensor kinase activity"/>
    <property type="evidence" value="ECO:0007669"/>
    <property type="project" value="InterPro"/>
</dbReference>
<dbReference type="FunFam" id="3.30.565.10:FF:000006">
    <property type="entry name" value="Sensor histidine kinase WalK"/>
    <property type="match status" value="1"/>
</dbReference>
<dbReference type="SMART" id="SM00138">
    <property type="entry name" value="MeTrc"/>
    <property type="match status" value="1"/>
</dbReference>
<feature type="domain" description="CheB-type methylesterase" evidence="12">
    <location>
        <begin position="21"/>
        <end position="209"/>
    </location>
</feature>
<dbReference type="SUPFAM" id="SSF53335">
    <property type="entry name" value="S-adenosyl-L-methionine-dependent methyltransferases"/>
    <property type="match status" value="1"/>
</dbReference>
<evidence type="ECO:0000256" key="6">
    <source>
        <dbReference type="ARBA" id="ARBA00023012"/>
    </source>
</evidence>
<reference evidence="14" key="1">
    <citation type="submission" date="2024-07" db="EMBL/GenBank/DDBJ databases">
        <authorList>
            <person name="Kim Y.J."/>
            <person name="Jeong J.Y."/>
        </authorList>
    </citation>
    <scope>NUCLEOTIDE SEQUENCE</scope>
    <source>
        <strain evidence="14">GIHE-MW2</strain>
    </source>
</reference>
<dbReference type="Gene3D" id="3.40.50.180">
    <property type="entry name" value="Methylesterase CheB, C-terminal domain"/>
    <property type="match status" value="1"/>
</dbReference>
<dbReference type="GO" id="GO:0008984">
    <property type="term" value="F:protein-glutamate methylesterase activity"/>
    <property type="evidence" value="ECO:0007669"/>
    <property type="project" value="InterPro"/>
</dbReference>
<dbReference type="GO" id="GO:0008757">
    <property type="term" value="F:S-adenosylmethionine-dependent methyltransferase activity"/>
    <property type="evidence" value="ECO:0007669"/>
    <property type="project" value="InterPro"/>
</dbReference>
<dbReference type="InterPro" id="IPR005467">
    <property type="entry name" value="His_kinase_dom"/>
</dbReference>
<keyword evidence="8" id="KW-0145">Chemotaxis</keyword>
<dbReference type="Gene3D" id="3.30.565.10">
    <property type="entry name" value="Histidine kinase-like ATPase, C-terminal domain"/>
    <property type="match status" value="1"/>
</dbReference>
<keyword evidence="7" id="KW-0472">Membrane</keyword>
<evidence type="ECO:0000256" key="8">
    <source>
        <dbReference type="PROSITE-ProRule" id="PRU00050"/>
    </source>
</evidence>
<dbReference type="EC" id="2.7.13.3" evidence="2"/>
<keyword evidence="6" id="KW-0902">Two-component regulatory system</keyword>
<evidence type="ECO:0000256" key="2">
    <source>
        <dbReference type="ARBA" id="ARBA00012438"/>
    </source>
</evidence>
<dbReference type="GO" id="GO:0000156">
    <property type="term" value="F:phosphorelay response regulator activity"/>
    <property type="evidence" value="ECO:0007669"/>
    <property type="project" value="InterPro"/>
</dbReference>
<dbReference type="EMBL" id="CP159837">
    <property type="protein sequence ID" value="XCM34826.1"/>
    <property type="molecule type" value="Genomic_DNA"/>
</dbReference>
<dbReference type="Pfam" id="PF03705">
    <property type="entry name" value="CheR_N"/>
    <property type="match status" value="1"/>
</dbReference>
<dbReference type="InterPro" id="IPR036097">
    <property type="entry name" value="HisK_dim/P_sf"/>
</dbReference>
<dbReference type="Gene3D" id="3.40.50.150">
    <property type="entry name" value="Vaccinia Virus protein VP39"/>
    <property type="match status" value="1"/>
</dbReference>
<feature type="domain" description="PAC" evidence="11">
    <location>
        <begin position="798"/>
        <end position="853"/>
    </location>
</feature>
<keyword evidence="9" id="KW-0175">Coiled coil</keyword>
<dbReference type="SUPFAM" id="SSF52738">
    <property type="entry name" value="Methylesterase CheB, C-terminal domain"/>
    <property type="match status" value="1"/>
</dbReference>
<dbReference type="PROSITE" id="PS50113">
    <property type="entry name" value="PAC"/>
    <property type="match status" value="1"/>
</dbReference>
<dbReference type="SMART" id="SM00387">
    <property type="entry name" value="HATPase_c"/>
    <property type="match status" value="1"/>
</dbReference>
<dbReference type="GO" id="GO:0006935">
    <property type="term" value="P:chemotaxis"/>
    <property type="evidence" value="ECO:0007669"/>
    <property type="project" value="UniProtKB-UniRule"/>
</dbReference>
<dbReference type="InterPro" id="IPR022642">
    <property type="entry name" value="CheR_C"/>
</dbReference>
<feature type="active site" evidence="8">
    <location>
        <position position="60"/>
    </location>
</feature>
<feature type="coiled-coil region" evidence="9">
    <location>
        <begin position="659"/>
        <end position="697"/>
    </location>
</feature>
<protein>
    <recommendedName>
        <fullName evidence="2">histidine kinase</fullName>
        <ecNumber evidence="2">2.7.13.3</ecNumber>
    </recommendedName>
</protein>
<dbReference type="Pfam" id="PF01339">
    <property type="entry name" value="CheB_methylest"/>
    <property type="match status" value="1"/>
</dbReference>
<dbReference type="Gene3D" id="1.10.287.130">
    <property type="match status" value="1"/>
</dbReference>
<dbReference type="AlphaFoldDB" id="A0AAU8J9G8"/>
<keyword evidence="3" id="KW-0597">Phosphoprotein</keyword>
<evidence type="ECO:0000256" key="5">
    <source>
        <dbReference type="ARBA" id="ARBA00022777"/>
    </source>
</evidence>
<organism evidence="14">
    <name type="scientific">Planktothricoides raciborskii GIHE-MW2</name>
    <dbReference type="NCBI Taxonomy" id="2792601"/>
    <lineage>
        <taxon>Bacteria</taxon>
        <taxon>Bacillati</taxon>
        <taxon>Cyanobacteriota</taxon>
        <taxon>Cyanophyceae</taxon>
        <taxon>Oscillatoriophycideae</taxon>
        <taxon>Oscillatoriales</taxon>
        <taxon>Oscillatoriaceae</taxon>
        <taxon>Planktothricoides</taxon>
    </lineage>
</organism>
<dbReference type="SUPFAM" id="SSF47384">
    <property type="entry name" value="Homodimeric domain of signal transducing histidine kinase"/>
    <property type="match status" value="1"/>
</dbReference>
<dbReference type="PROSITE" id="PS50122">
    <property type="entry name" value="CHEB"/>
    <property type="match status" value="1"/>
</dbReference>
<dbReference type="Pfam" id="PF08448">
    <property type="entry name" value="PAS_4"/>
    <property type="match status" value="1"/>
</dbReference>
<dbReference type="InterPro" id="IPR004358">
    <property type="entry name" value="Sig_transdc_His_kin-like_C"/>
</dbReference>
<dbReference type="SMART" id="SM00091">
    <property type="entry name" value="PAS"/>
    <property type="match status" value="2"/>
</dbReference>
<dbReference type="PROSITE" id="PS50109">
    <property type="entry name" value="HIS_KIN"/>
    <property type="match status" value="1"/>
</dbReference>
<dbReference type="InterPro" id="IPR013656">
    <property type="entry name" value="PAS_4"/>
</dbReference>
<feature type="active site" evidence="8">
    <location>
        <position position="151"/>
    </location>
</feature>
<dbReference type="InterPro" id="IPR000014">
    <property type="entry name" value="PAS"/>
</dbReference>
<evidence type="ECO:0000259" key="10">
    <source>
        <dbReference type="PROSITE" id="PS50109"/>
    </source>
</evidence>
<dbReference type="GO" id="GO:0005737">
    <property type="term" value="C:cytoplasm"/>
    <property type="evidence" value="ECO:0007669"/>
    <property type="project" value="InterPro"/>
</dbReference>
<dbReference type="RefSeq" id="WP_190878849.1">
    <property type="nucleotide sequence ID" value="NZ_CP159837.1"/>
</dbReference>
<gene>
    <name evidence="14" type="ORF">ABWT76_003468</name>
</gene>
<comment type="catalytic activity">
    <reaction evidence="1">
        <text>ATP + protein L-histidine = ADP + protein N-phospho-L-histidine.</text>
        <dbReference type="EC" id="2.7.13.3"/>
    </reaction>
</comment>
<dbReference type="SUPFAM" id="SSF55785">
    <property type="entry name" value="PYP-like sensor domain (PAS domain)"/>
    <property type="match status" value="2"/>
</dbReference>
<dbReference type="Pfam" id="PF01739">
    <property type="entry name" value="CheR"/>
    <property type="match status" value="1"/>
</dbReference>
<dbReference type="SMART" id="SM00388">
    <property type="entry name" value="HisKA"/>
    <property type="match status" value="1"/>
</dbReference>
<dbReference type="InterPro" id="IPR035965">
    <property type="entry name" value="PAS-like_dom_sf"/>
</dbReference>
<dbReference type="Pfam" id="PF00512">
    <property type="entry name" value="HisKA"/>
    <property type="match status" value="1"/>
</dbReference>
<dbReference type="InterPro" id="IPR029063">
    <property type="entry name" value="SAM-dependent_MTases_sf"/>
</dbReference>
<keyword evidence="8" id="KW-0378">Hydrolase</keyword>
<dbReference type="InterPro" id="IPR022641">
    <property type="entry name" value="CheR_N"/>
</dbReference>
<feature type="domain" description="Histidine kinase" evidence="10">
    <location>
        <begin position="996"/>
        <end position="1231"/>
    </location>
</feature>
<dbReference type="CDD" id="cd16434">
    <property type="entry name" value="CheB-CheR_fusion"/>
    <property type="match status" value="1"/>
</dbReference>
<dbReference type="InterPro" id="IPR000673">
    <property type="entry name" value="Sig_transdc_resp-reg_Me-estase"/>
</dbReference>